<sequence length="429" mass="47315">MKEKKYIDRLYQEKFRDFEAAPRDVVWRSIAAKLKEEEKKPAVVPLWSRIAGVAAILAFLLLIGDWILPKQSGTAVANEETQLPANSPNTQPQNSRLSVIPSEIEAEAEPIAEAVSETTLPSTPLQEEGKGKRVAEVSAVEIASKNVIFDSYDPVASEEGLVKIENKLPEEKEDLLLEALREDETEVAASTSKKGFEISTHAAPIYYGNMGKGNFIDPRFNNNNSEGEMTYSYGVKIAYNLNEKFKIRSGINKVNMSYNTGGVAFQAVAGKSPVKNISLDNSSTVTSTLGGKNGGRTPTGSTNRTDAAYIRPGELNQKTGYLEIPLELEYNLFADKFELNLIGGASTLFLAENEILLNAETVSLEGRANNLQNVSFSTNIGLGLDYNLSDKFKLNLEPMLKYQLNTFENASSDTRPYYFGIYSGFSYKF</sequence>
<keyword evidence="2" id="KW-1133">Transmembrane helix</keyword>
<accession>A0A285X2D6</accession>
<name>A0A285X2D6_9FLAO</name>
<evidence type="ECO:0000256" key="2">
    <source>
        <dbReference type="SAM" id="Phobius"/>
    </source>
</evidence>
<reference evidence="4" key="1">
    <citation type="submission" date="2017-09" db="EMBL/GenBank/DDBJ databases">
        <authorList>
            <person name="Varghese N."/>
            <person name="Submissions S."/>
        </authorList>
    </citation>
    <scope>NUCLEOTIDE SEQUENCE [LARGE SCALE GENOMIC DNA]</scope>
    <source>
        <strain evidence="4">CGMCC 1.12641</strain>
    </source>
</reference>
<dbReference type="OrthoDB" id="1113942at2"/>
<feature type="transmembrane region" description="Helical" evidence="2">
    <location>
        <begin position="46"/>
        <end position="68"/>
    </location>
</feature>
<keyword evidence="2" id="KW-0812">Transmembrane</keyword>
<keyword evidence="2" id="KW-0472">Membrane</keyword>
<keyword evidence="4" id="KW-1185">Reference proteome</keyword>
<dbReference type="RefSeq" id="WP_097055200.1">
    <property type="nucleotide sequence ID" value="NZ_OCMF01000001.1"/>
</dbReference>
<protein>
    <recommendedName>
        <fullName evidence="5">Outer membrane protein beta-barrel domain-containing protein</fullName>
    </recommendedName>
</protein>
<evidence type="ECO:0000313" key="3">
    <source>
        <dbReference type="EMBL" id="SOC79472.1"/>
    </source>
</evidence>
<dbReference type="Proteomes" id="UP000219193">
    <property type="component" value="Unassembled WGS sequence"/>
</dbReference>
<evidence type="ECO:0000256" key="1">
    <source>
        <dbReference type="SAM" id="MobiDB-lite"/>
    </source>
</evidence>
<dbReference type="AlphaFoldDB" id="A0A285X2D6"/>
<evidence type="ECO:0000313" key="4">
    <source>
        <dbReference type="Proteomes" id="UP000219193"/>
    </source>
</evidence>
<organism evidence="3 4">
    <name type="scientific">Salinimicrobium sediminis</name>
    <dbReference type="NCBI Taxonomy" id="1343891"/>
    <lineage>
        <taxon>Bacteria</taxon>
        <taxon>Pseudomonadati</taxon>
        <taxon>Bacteroidota</taxon>
        <taxon>Flavobacteriia</taxon>
        <taxon>Flavobacteriales</taxon>
        <taxon>Flavobacteriaceae</taxon>
        <taxon>Salinimicrobium</taxon>
    </lineage>
</organism>
<gene>
    <name evidence="3" type="ORF">SAMN06296241_0997</name>
</gene>
<proteinExistence type="predicted"/>
<evidence type="ECO:0008006" key="5">
    <source>
        <dbReference type="Google" id="ProtNLM"/>
    </source>
</evidence>
<feature type="region of interest" description="Disordered" evidence="1">
    <location>
        <begin position="285"/>
        <end position="304"/>
    </location>
</feature>
<dbReference type="EMBL" id="OCMF01000001">
    <property type="protein sequence ID" value="SOC79472.1"/>
    <property type="molecule type" value="Genomic_DNA"/>
</dbReference>